<evidence type="ECO:0000256" key="11">
    <source>
        <dbReference type="SAM" id="MobiDB-lite"/>
    </source>
</evidence>
<dbReference type="CDD" id="cd08554">
    <property type="entry name" value="Cyt_b561"/>
    <property type="match status" value="1"/>
</dbReference>
<dbReference type="PANTHER" id="PTHR10106">
    <property type="entry name" value="CYTOCHROME B561-RELATED"/>
    <property type="match status" value="1"/>
</dbReference>
<feature type="transmembrane region" description="Helical" evidence="12">
    <location>
        <begin position="179"/>
        <end position="200"/>
    </location>
</feature>
<keyword evidence="4" id="KW-0349">Heme</keyword>
<dbReference type="Pfam" id="PF03188">
    <property type="entry name" value="Cytochrom_B561"/>
    <property type="match status" value="1"/>
</dbReference>
<feature type="domain" description="Cytochrome b561" evidence="13">
    <location>
        <begin position="116"/>
        <end position="238"/>
    </location>
</feature>
<evidence type="ECO:0000256" key="4">
    <source>
        <dbReference type="ARBA" id="ARBA00022617"/>
    </source>
</evidence>
<sequence length="391" mass="45601">MDFQLNFIHFCAFIEEDFSPPPPPPQSAAKKQRRPPPPPPPQRIEKIKIRAKFDETKQENFIDPNGLNCKLYFIAQSLALIILIIMLTWLIRYFNGFNLIGHHIIDEKHIDRFINFHPLVMTFTMVFVMANSILFINSSNKLTTARSILSITIFSLDIIGLMITIYWHMNVKLPHLQSLHSWLGILTLIMLIFYFCYILYVYDNQDITEQQRLDLVFTVRLFGLATLIIAGTTCLIGLNQIISMKIPLTTTTTTTSNSTSVTTKKQPPRYAIEKNYTTYFKEETYRSETILIANIMAILIIVYITIMMYMIIKFRQKPLTGNIFRQQMERQLRETIEHTMFTIDEQKDFNDGSYNHDYDLSDSRLSSPPPIPIPMKNNKNKKKIIINIKKI</sequence>
<dbReference type="PANTHER" id="PTHR10106:SF0">
    <property type="entry name" value="LD36721P"/>
    <property type="match status" value="1"/>
</dbReference>
<evidence type="ECO:0000256" key="2">
    <source>
        <dbReference type="ARBA" id="ARBA00004141"/>
    </source>
</evidence>
<reference evidence="14 15" key="2">
    <citation type="journal article" date="2022" name="Mol. Biol. Evol.">
        <title>Comparative Genomics Reveals Insights into the Divergent Evolution of Astigmatic Mites and Household Pest Adaptations.</title>
        <authorList>
            <person name="Xiong Q."/>
            <person name="Wan A.T."/>
            <person name="Liu X."/>
            <person name="Fung C.S."/>
            <person name="Xiao X."/>
            <person name="Malainual N."/>
            <person name="Hou J."/>
            <person name="Wang L."/>
            <person name="Wang M."/>
            <person name="Yang K.Y."/>
            <person name="Cui Y."/>
            <person name="Leung E.L."/>
            <person name="Nong W."/>
            <person name="Shin S.K."/>
            <person name="Au S.W."/>
            <person name="Jeong K.Y."/>
            <person name="Chew F.T."/>
            <person name="Hui J.H."/>
            <person name="Leung T.F."/>
            <person name="Tungtrongchitr A."/>
            <person name="Zhong N."/>
            <person name="Liu Z."/>
            <person name="Tsui S.K."/>
        </authorList>
    </citation>
    <scope>NUCLEOTIDE SEQUENCE [LARGE SCALE GENOMIC DNA]</scope>
    <source>
        <strain evidence="14">Derp</strain>
    </source>
</reference>
<feature type="transmembrane region" description="Helical" evidence="12">
    <location>
        <begin position="71"/>
        <end position="94"/>
    </location>
</feature>
<feature type="region of interest" description="Disordered" evidence="11">
    <location>
        <begin position="16"/>
        <end position="43"/>
    </location>
</feature>
<name>A0ABQ8JL87_DERPT</name>
<feature type="transmembrane region" description="Helical" evidence="12">
    <location>
        <begin position="221"/>
        <end position="242"/>
    </location>
</feature>
<evidence type="ECO:0000256" key="1">
    <source>
        <dbReference type="ARBA" id="ARBA00001970"/>
    </source>
</evidence>
<evidence type="ECO:0000256" key="7">
    <source>
        <dbReference type="ARBA" id="ARBA00022982"/>
    </source>
</evidence>
<protein>
    <recommendedName>
        <fullName evidence="13">Cytochrome b561 domain-containing protein</fullName>
    </recommendedName>
</protein>
<evidence type="ECO:0000259" key="13">
    <source>
        <dbReference type="SMART" id="SM00665"/>
    </source>
</evidence>
<dbReference type="EMBL" id="NJHN03000032">
    <property type="protein sequence ID" value="KAH9423192.1"/>
    <property type="molecule type" value="Genomic_DNA"/>
</dbReference>
<comment type="caution">
    <text evidence="14">The sequence shown here is derived from an EMBL/GenBank/DDBJ whole genome shotgun (WGS) entry which is preliminary data.</text>
</comment>
<keyword evidence="7" id="KW-0249">Electron transport</keyword>
<accession>A0ABQ8JL87</accession>
<keyword evidence="10 12" id="KW-0472">Membrane</keyword>
<feature type="transmembrane region" description="Helical" evidence="12">
    <location>
        <begin position="148"/>
        <end position="167"/>
    </location>
</feature>
<evidence type="ECO:0000256" key="8">
    <source>
        <dbReference type="ARBA" id="ARBA00022989"/>
    </source>
</evidence>
<dbReference type="SMART" id="SM00665">
    <property type="entry name" value="B561"/>
    <property type="match status" value="1"/>
</dbReference>
<evidence type="ECO:0000256" key="10">
    <source>
        <dbReference type="ARBA" id="ARBA00023136"/>
    </source>
</evidence>
<evidence type="ECO:0000313" key="15">
    <source>
        <dbReference type="Proteomes" id="UP000887458"/>
    </source>
</evidence>
<evidence type="ECO:0000256" key="12">
    <source>
        <dbReference type="SAM" id="Phobius"/>
    </source>
</evidence>
<keyword evidence="3" id="KW-0813">Transport</keyword>
<reference evidence="14 15" key="1">
    <citation type="journal article" date="2018" name="J. Allergy Clin. Immunol.">
        <title>High-quality assembly of Dermatophagoides pteronyssinus genome and transcriptome reveals a wide range of novel allergens.</title>
        <authorList>
            <person name="Liu X.Y."/>
            <person name="Yang K.Y."/>
            <person name="Wang M.Q."/>
            <person name="Kwok J.S."/>
            <person name="Zeng X."/>
            <person name="Yang Z."/>
            <person name="Xiao X.J."/>
            <person name="Lau C.P."/>
            <person name="Li Y."/>
            <person name="Huang Z.M."/>
            <person name="Ba J.G."/>
            <person name="Yim A.K."/>
            <person name="Ouyang C.Y."/>
            <person name="Ngai S.M."/>
            <person name="Chan T.F."/>
            <person name="Leung E.L."/>
            <person name="Liu L."/>
            <person name="Liu Z.G."/>
            <person name="Tsui S.K."/>
        </authorList>
    </citation>
    <scope>NUCLEOTIDE SEQUENCE [LARGE SCALE GENOMIC DNA]</scope>
    <source>
        <strain evidence="14">Derp</strain>
    </source>
</reference>
<keyword evidence="15" id="KW-1185">Reference proteome</keyword>
<evidence type="ECO:0000256" key="3">
    <source>
        <dbReference type="ARBA" id="ARBA00022448"/>
    </source>
</evidence>
<comment type="subcellular location">
    <subcellularLocation>
        <location evidence="2">Membrane</location>
        <topology evidence="2">Multi-pass membrane protein</topology>
    </subcellularLocation>
</comment>
<evidence type="ECO:0000256" key="5">
    <source>
        <dbReference type="ARBA" id="ARBA00022692"/>
    </source>
</evidence>
<feature type="transmembrane region" description="Helical" evidence="12">
    <location>
        <begin position="114"/>
        <end position="136"/>
    </location>
</feature>
<proteinExistence type="predicted"/>
<keyword evidence="8 12" id="KW-1133">Transmembrane helix</keyword>
<dbReference type="SUPFAM" id="SSF101447">
    <property type="entry name" value="Formin homology 2 domain (FH2 domain)"/>
    <property type="match status" value="1"/>
</dbReference>
<dbReference type="InterPro" id="IPR006593">
    <property type="entry name" value="Cyt_b561/ferric_Rdtase_TM"/>
</dbReference>
<keyword evidence="5 12" id="KW-0812">Transmembrane</keyword>
<gene>
    <name evidence="14" type="ORF">DERP_003469</name>
</gene>
<evidence type="ECO:0000313" key="14">
    <source>
        <dbReference type="EMBL" id="KAH9423192.1"/>
    </source>
</evidence>
<keyword evidence="9" id="KW-0408">Iron</keyword>
<dbReference type="Gene3D" id="1.20.120.1770">
    <property type="match status" value="1"/>
</dbReference>
<keyword evidence="6" id="KW-0479">Metal-binding</keyword>
<evidence type="ECO:0000256" key="9">
    <source>
        <dbReference type="ARBA" id="ARBA00023004"/>
    </source>
</evidence>
<dbReference type="Proteomes" id="UP000887458">
    <property type="component" value="Unassembled WGS sequence"/>
</dbReference>
<dbReference type="InterPro" id="IPR043205">
    <property type="entry name" value="CYB561/CYBRD1-like"/>
</dbReference>
<organism evidence="14 15">
    <name type="scientific">Dermatophagoides pteronyssinus</name>
    <name type="common">European house dust mite</name>
    <dbReference type="NCBI Taxonomy" id="6956"/>
    <lineage>
        <taxon>Eukaryota</taxon>
        <taxon>Metazoa</taxon>
        <taxon>Ecdysozoa</taxon>
        <taxon>Arthropoda</taxon>
        <taxon>Chelicerata</taxon>
        <taxon>Arachnida</taxon>
        <taxon>Acari</taxon>
        <taxon>Acariformes</taxon>
        <taxon>Sarcoptiformes</taxon>
        <taxon>Astigmata</taxon>
        <taxon>Psoroptidia</taxon>
        <taxon>Analgoidea</taxon>
        <taxon>Pyroglyphidae</taxon>
        <taxon>Dermatophagoidinae</taxon>
        <taxon>Dermatophagoides</taxon>
    </lineage>
</organism>
<comment type="cofactor">
    <cofactor evidence="1">
        <name>heme b</name>
        <dbReference type="ChEBI" id="CHEBI:60344"/>
    </cofactor>
</comment>
<feature type="transmembrane region" description="Helical" evidence="12">
    <location>
        <begin position="290"/>
        <end position="312"/>
    </location>
</feature>
<evidence type="ECO:0000256" key="6">
    <source>
        <dbReference type="ARBA" id="ARBA00022723"/>
    </source>
</evidence>